<organism evidence="2 3">
    <name type="scientific">Actinorhabdospora filicis</name>
    <dbReference type="NCBI Taxonomy" id="1785913"/>
    <lineage>
        <taxon>Bacteria</taxon>
        <taxon>Bacillati</taxon>
        <taxon>Actinomycetota</taxon>
        <taxon>Actinomycetes</taxon>
        <taxon>Micromonosporales</taxon>
        <taxon>Micromonosporaceae</taxon>
        <taxon>Actinorhabdospora</taxon>
    </lineage>
</organism>
<dbReference type="Pfam" id="PF12680">
    <property type="entry name" value="SnoaL_2"/>
    <property type="match status" value="1"/>
</dbReference>
<evidence type="ECO:0000259" key="1">
    <source>
        <dbReference type="Pfam" id="PF12680"/>
    </source>
</evidence>
<evidence type="ECO:0000313" key="2">
    <source>
        <dbReference type="EMBL" id="GLZ82078.1"/>
    </source>
</evidence>
<protein>
    <recommendedName>
        <fullName evidence="1">SnoaL-like domain-containing protein</fullName>
    </recommendedName>
</protein>
<dbReference type="EMBL" id="BSTX01000009">
    <property type="protein sequence ID" value="GLZ82078.1"/>
    <property type="molecule type" value="Genomic_DNA"/>
</dbReference>
<proteinExistence type="predicted"/>
<dbReference type="SUPFAM" id="SSF54427">
    <property type="entry name" value="NTF2-like"/>
    <property type="match status" value="1"/>
</dbReference>
<feature type="domain" description="SnoaL-like" evidence="1">
    <location>
        <begin position="8"/>
        <end position="100"/>
    </location>
</feature>
<dbReference type="AlphaFoldDB" id="A0A9W6SU33"/>
<dbReference type="InterPro" id="IPR032710">
    <property type="entry name" value="NTF2-like_dom_sf"/>
</dbReference>
<sequence>MGTAEVIDRFNAVFHEHDPAALDAVLHDDVVLDLIEGGSLEGREAAGSYWKKIAEADGTFEVEAVHIAGEFATIPWTYHFPGGHSRGVNLTHVRDGVVVRSTGYSREN</sequence>
<evidence type="ECO:0000313" key="3">
    <source>
        <dbReference type="Proteomes" id="UP001165079"/>
    </source>
</evidence>
<keyword evidence="3" id="KW-1185">Reference proteome</keyword>
<gene>
    <name evidence="2" type="ORF">Afil01_68850</name>
</gene>
<name>A0A9W6SU33_9ACTN</name>
<dbReference type="Gene3D" id="3.10.450.50">
    <property type="match status" value="1"/>
</dbReference>
<reference evidence="2" key="1">
    <citation type="submission" date="2023-03" db="EMBL/GenBank/DDBJ databases">
        <title>Actinorhabdospora filicis NBRC 111898.</title>
        <authorList>
            <person name="Ichikawa N."/>
            <person name="Sato H."/>
            <person name="Tonouchi N."/>
        </authorList>
    </citation>
    <scope>NUCLEOTIDE SEQUENCE</scope>
    <source>
        <strain evidence="2">NBRC 111898</strain>
    </source>
</reference>
<accession>A0A9W6SU33</accession>
<dbReference type="Proteomes" id="UP001165079">
    <property type="component" value="Unassembled WGS sequence"/>
</dbReference>
<comment type="caution">
    <text evidence="2">The sequence shown here is derived from an EMBL/GenBank/DDBJ whole genome shotgun (WGS) entry which is preliminary data.</text>
</comment>
<dbReference type="InterPro" id="IPR037401">
    <property type="entry name" value="SnoaL-like"/>
</dbReference>